<proteinExistence type="predicted"/>
<accession>A0A840SIP8</accession>
<dbReference type="SUPFAM" id="SSF109604">
    <property type="entry name" value="HD-domain/PDEase-like"/>
    <property type="match status" value="1"/>
</dbReference>
<sequence>MNLYDYWNGSYFDKDASGFEWSTEKYHKILCSRIPEFLKDYIELPLVQRLSGIGLLCGTDWTELFRNRFYYSRLDHSIGTALIAWNFSKSKKQAIAALLHDVSTPAFSHVSDFRNGDALHQESTEELNIQMINENAFLKELLERDGFNLQEVNDYHKYPIDDNECPGLSADRLEYMFPSGAALNEVWTLEEIKSTYSDIAVLRNEKLLPELGFKTESIALDYIKKFCDVSLILQHNEDKAAMQLMADVISAALKENIIHEIDLYVQGESELIEYFDDYASKNPGCEFSKLYLTFRNMKKVIHSDKELDGCWCVSLDVKKRYVDPLVQVEINRFERISKINTEAKKIVEEFLSYKDSLWGCVPYAEV</sequence>
<evidence type="ECO:0000313" key="2">
    <source>
        <dbReference type="EMBL" id="MBB5220038.1"/>
    </source>
</evidence>
<reference evidence="2 3" key="1">
    <citation type="submission" date="2020-08" db="EMBL/GenBank/DDBJ databases">
        <title>Genomic Encyclopedia of Type Strains, Phase IV (KMG-IV): sequencing the most valuable type-strain genomes for metagenomic binning, comparative biology and taxonomic classification.</title>
        <authorList>
            <person name="Goeker M."/>
        </authorList>
    </citation>
    <scope>NUCLEOTIDE SEQUENCE [LARGE SCALE GENOMIC DNA]</scope>
    <source>
        <strain evidence="2 3">DSM 103679</strain>
    </source>
</reference>
<protein>
    <recommendedName>
        <fullName evidence="1">HD/PDEase domain-containing protein</fullName>
    </recommendedName>
</protein>
<keyword evidence="3" id="KW-1185">Reference proteome</keyword>
<evidence type="ECO:0000313" key="3">
    <source>
        <dbReference type="Proteomes" id="UP000578697"/>
    </source>
</evidence>
<dbReference type="Gene3D" id="1.10.3210.10">
    <property type="entry name" value="Hypothetical protein af1432"/>
    <property type="match status" value="1"/>
</dbReference>
<gene>
    <name evidence="2" type="ORF">HNP77_002428</name>
</gene>
<evidence type="ECO:0000259" key="1">
    <source>
        <dbReference type="SMART" id="SM00471"/>
    </source>
</evidence>
<dbReference type="RefSeq" id="WP_246428942.1">
    <property type="nucleotide sequence ID" value="NZ_JACHFR010000005.1"/>
</dbReference>
<dbReference type="InterPro" id="IPR003607">
    <property type="entry name" value="HD/PDEase_dom"/>
</dbReference>
<name>A0A840SIP8_9SPIR</name>
<dbReference type="CDD" id="cd00077">
    <property type="entry name" value="HDc"/>
    <property type="match status" value="1"/>
</dbReference>
<organism evidence="2 3">
    <name type="scientific">Treponema rectale</name>
    <dbReference type="NCBI Taxonomy" id="744512"/>
    <lineage>
        <taxon>Bacteria</taxon>
        <taxon>Pseudomonadati</taxon>
        <taxon>Spirochaetota</taxon>
        <taxon>Spirochaetia</taxon>
        <taxon>Spirochaetales</taxon>
        <taxon>Treponemataceae</taxon>
        <taxon>Treponema</taxon>
    </lineage>
</organism>
<comment type="caution">
    <text evidence="2">The sequence shown here is derived from an EMBL/GenBank/DDBJ whole genome shotgun (WGS) entry which is preliminary data.</text>
</comment>
<dbReference type="AlphaFoldDB" id="A0A840SIP8"/>
<dbReference type="EMBL" id="JACHFR010000005">
    <property type="protein sequence ID" value="MBB5220038.1"/>
    <property type="molecule type" value="Genomic_DNA"/>
</dbReference>
<dbReference type="Proteomes" id="UP000578697">
    <property type="component" value="Unassembled WGS sequence"/>
</dbReference>
<dbReference type="SMART" id="SM00471">
    <property type="entry name" value="HDc"/>
    <property type="match status" value="1"/>
</dbReference>
<feature type="domain" description="HD/PDEase" evidence="1">
    <location>
        <begin position="69"/>
        <end position="185"/>
    </location>
</feature>